<reference evidence="1" key="2">
    <citation type="journal article" date="2015" name="Data Brief">
        <title>Shoot transcriptome of the giant reed, Arundo donax.</title>
        <authorList>
            <person name="Barrero R.A."/>
            <person name="Guerrero F.D."/>
            <person name="Moolhuijzen P."/>
            <person name="Goolsby J.A."/>
            <person name="Tidwell J."/>
            <person name="Bellgard S.E."/>
            <person name="Bellgard M.I."/>
        </authorList>
    </citation>
    <scope>NUCLEOTIDE SEQUENCE</scope>
    <source>
        <tissue evidence="1">Shoot tissue taken approximately 20 cm above the soil surface</tissue>
    </source>
</reference>
<reference evidence="1" key="1">
    <citation type="submission" date="2014-09" db="EMBL/GenBank/DDBJ databases">
        <authorList>
            <person name="Magalhaes I.L.F."/>
            <person name="Oliveira U."/>
            <person name="Santos F.R."/>
            <person name="Vidigal T.H.D.A."/>
            <person name="Brescovit A.D."/>
            <person name="Santos A.J."/>
        </authorList>
    </citation>
    <scope>NUCLEOTIDE SEQUENCE</scope>
    <source>
        <tissue evidence="1">Shoot tissue taken approximately 20 cm above the soil surface</tissue>
    </source>
</reference>
<organism evidence="1">
    <name type="scientific">Arundo donax</name>
    <name type="common">Giant reed</name>
    <name type="synonym">Donax arundinaceus</name>
    <dbReference type="NCBI Taxonomy" id="35708"/>
    <lineage>
        <taxon>Eukaryota</taxon>
        <taxon>Viridiplantae</taxon>
        <taxon>Streptophyta</taxon>
        <taxon>Embryophyta</taxon>
        <taxon>Tracheophyta</taxon>
        <taxon>Spermatophyta</taxon>
        <taxon>Magnoliopsida</taxon>
        <taxon>Liliopsida</taxon>
        <taxon>Poales</taxon>
        <taxon>Poaceae</taxon>
        <taxon>PACMAD clade</taxon>
        <taxon>Arundinoideae</taxon>
        <taxon>Arundineae</taxon>
        <taxon>Arundo</taxon>
    </lineage>
</organism>
<protein>
    <submittedName>
        <fullName evidence="1">Uncharacterized protein</fullName>
    </submittedName>
</protein>
<accession>A0A0A8ZD11</accession>
<dbReference type="AlphaFoldDB" id="A0A0A8ZD11"/>
<sequence>MVSRWMNVEFRYHNAMLEFIKENIWLEFRYA</sequence>
<evidence type="ECO:0000313" key="1">
    <source>
        <dbReference type="EMBL" id="JAD36686.1"/>
    </source>
</evidence>
<name>A0A0A8ZD11_ARUDO</name>
<dbReference type="EMBL" id="GBRH01261209">
    <property type="protein sequence ID" value="JAD36686.1"/>
    <property type="molecule type" value="Transcribed_RNA"/>
</dbReference>
<proteinExistence type="predicted"/>